<evidence type="ECO:0000313" key="2">
    <source>
        <dbReference type="EMBL" id="MCX2838632.1"/>
    </source>
</evidence>
<accession>A0A9X3CXK4</accession>
<feature type="transmembrane region" description="Helical" evidence="1">
    <location>
        <begin position="65"/>
        <end position="85"/>
    </location>
</feature>
<name>A0A9X3CXK4_9FLAO</name>
<organism evidence="2 3">
    <name type="scientific">Salinimicrobium profundisediminis</name>
    <dbReference type="NCBI Taxonomy" id="2994553"/>
    <lineage>
        <taxon>Bacteria</taxon>
        <taxon>Pseudomonadati</taxon>
        <taxon>Bacteroidota</taxon>
        <taxon>Flavobacteriia</taxon>
        <taxon>Flavobacteriales</taxon>
        <taxon>Flavobacteriaceae</taxon>
        <taxon>Salinimicrobium</taxon>
    </lineage>
</organism>
<gene>
    <name evidence="2" type="ORF">OQ279_10750</name>
</gene>
<proteinExistence type="predicted"/>
<evidence type="ECO:0000313" key="3">
    <source>
        <dbReference type="Proteomes" id="UP001148482"/>
    </source>
</evidence>
<dbReference type="Proteomes" id="UP001148482">
    <property type="component" value="Unassembled WGS sequence"/>
</dbReference>
<keyword evidence="3" id="KW-1185">Reference proteome</keyword>
<keyword evidence="1" id="KW-0472">Membrane</keyword>
<protein>
    <recommendedName>
        <fullName evidence="4">Magnesium citrate secondary transporter</fullName>
    </recommendedName>
</protein>
<evidence type="ECO:0008006" key="4">
    <source>
        <dbReference type="Google" id="ProtNLM"/>
    </source>
</evidence>
<dbReference type="RefSeq" id="WP_266069915.1">
    <property type="nucleotide sequence ID" value="NZ_JAPJDA010000016.1"/>
</dbReference>
<feature type="transmembrane region" description="Helical" evidence="1">
    <location>
        <begin position="91"/>
        <end position="111"/>
    </location>
</feature>
<keyword evidence="1" id="KW-0812">Transmembrane</keyword>
<feature type="transmembrane region" description="Helical" evidence="1">
    <location>
        <begin position="35"/>
        <end position="53"/>
    </location>
</feature>
<dbReference type="AlphaFoldDB" id="A0A9X3CXK4"/>
<comment type="caution">
    <text evidence="2">The sequence shown here is derived from an EMBL/GenBank/DDBJ whole genome shotgun (WGS) entry which is preliminary data.</text>
</comment>
<reference evidence="2" key="1">
    <citation type="submission" date="2022-11" db="EMBL/GenBank/DDBJ databases">
        <title>Salinimicrobium profundisediminis sp. nov., isolated from deep-sea sediment of the Mariana Trench.</title>
        <authorList>
            <person name="Fu H."/>
        </authorList>
    </citation>
    <scope>NUCLEOTIDE SEQUENCE</scope>
    <source>
        <strain evidence="2">MT39</strain>
    </source>
</reference>
<sequence length="127" mass="14222">MKNIYLLFGICLAAFLLNMALIKLAVDLPEFFTSHLNDLLCMPIVLSICLFIIRSFSRNKGIKISLFSACSLAALYSIYFELYLPDNSTRYTSDVIDVILYFSGAITFWLVQGMEAGRKSSAIKKAA</sequence>
<keyword evidence="1" id="KW-1133">Transmembrane helix</keyword>
<dbReference type="EMBL" id="JAPJDA010000016">
    <property type="protein sequence ID" value="MCX2838632.1"/>
    <property type="molecule type" value="Genomic_DNA"/>
</dbReference>
<evidence type="ECO:0000256" key="1">
    <source>
        <dbReference type="SAM" id="Phobius"/>
    </source>
</evidence>